<dbReference type="Proteomes" id="UP000481454">
    <property type="component" value="Unassembled WGS sequence"/>
</dbReference>
<dbReference type="RefSeq" id="WP_164801007.1">
    <property type="nucleotide sequence ID" value="NZ_JAALLZ010000006.1"/>
</dbReference>
<feature type="coiled-coil region" evidence="1">
    <location>
        <begin position="62"/>
        <end position="89"/>
    </location>
</feature>
<keyword evidence="1" id="KW-0175">Coiled coil</keyword>
<organism evidence="2 3">
    <name type="scientific">Clostridium perfringens</name>
    <dbReference type="NCBI Taxonomy" id="1502"/>
    <lineage>
        <taxon>Bacteria</taxon>
        <taxon>Bacillati</taxon>
        <taxon>Bacillota</taxon>
        <taxon>Clostridia</taxon>
        <taxon>Eubacteriales</taxon>
        <taxon>Clostridiaceae</taxon>
        <taxon>Clostridium</taxon>
    </lineage>
</organism>
<gene>
    <name evidence="2" type="ORF">G6Z34_13370</name>
</gene>
<evidence type="ECO:0000256" key="1">
    <source>
        <dbReference type="SAM" id="Coils"/>
    </source>
</evidence>
<proteinExistence type="predicted"/>
<name>A0AAP6WNW0_CLOPF</name>
<reference evidence="2 3" key="1">
    <citation type="submission" date="2020-02" db="EMBL/GenBank/DDBJ databases">
        <title>Genomic Insights into the Phylogeny and Genetic Plasticity of the Human and Animal Enteric Pathogen Clostridium perfringens.</title>
        <authorList>
            <person name="Feng Y."/>
            <person name="Hu Y."/>
        </authorList>
    </citation>
    <scope>NUCLEOTIDE SEQUENCE [LARGE SCALE GENOMIC DNA]</scope>
    <source>
        <strain evidence="2 3">CP-40</strain>
    </source>
</reference>
<accession>A0AAP6WNW0</accession>
<sequence>MLKIESLVKYNGYDLMMVGDTYQVYLVEDNYCFGAWTDYDKAFEFFDEQSHYTQETMKAEQIKYFEGEYKALEREYDILKSKSNKSDEDYERLDFLLEEMMFFKIG</sequence>
<comment type="caution">
    <text evidence="2">The sequence shown here is derived from an EMBL/GenBank/DDBJ whole genome shotgun (WGS) entry which is preliminary data.</text>
</comment>
<protein>
    <submittedName>
        <fullName evidence="2">Uncharacterized protein</fullName>
    </submittedName>
</protein>
<evidence type="ECO:0000313" key="3">
    <source>
        <dbReference type="Proteomes" id="UP000481454"/>
    </source>
</evidence>
<evidence type="ECO:0000313" key="2">
    <source>
        <dbReference type="EMBL" id="NGU31075.1"/>
    </source>
</evidence>
<dbReference type="AlphaFoldDB" id="A0AAP6WNW0"/>
<dbReference type="EMBL" id="JAALLZ010000006">
    <property type="protein sequence ID" value="NGU31075.1"/>
    <property type="molecule type" value="Genomic_DNA"/>
</dbReference>